<dbReference type="EMBL" id="KZ820863">
    <property type="protein sequence ID" value="PWN46595.1"/>
    <property type="molecule type" value="Genomic_DNA"/>
</dbReference>
<keyword evidence="2" id="KW-1185">Reference proteome</keyword>
<gene>
    <name evidence="1" type="ORF">IE53DRAFT_322681</name>
</gene>
<dbReference type="Proteomes" id="UP000245626">
    <property type="component" value="Unassembled WGS sequence"/>
</dbReference>
<proteinExistence type="predicted"/>
<evidence type="ECO:0000313" key="1">
    <source>
        <dbReference type="EMBL" id="PWN46595.1"/>
    </source>
</evidence>
<evidence type="ECO:0000313" key="2">
    <source>
        <dbReference type="Proteomes" id="UP000245626"/>
    </source>
</evidence>
<name>A0ACD0NLC9_9BASI</name>
<protein>
    <submittedName>
        <fullName evidence="1">MFS general substrate transporter</fullName>
    </submittedName>
</protein>
<sequence>MDPSPHPRHPAEGEKTKELVATSKGSSEEDPNLVTYRTDITDPSDPLNWTTRKKWRTILIISLSAFCVTCTSSVVTSAYGGIEREFGVSHEVAILGLSLFVIGLGIGPLLLGPLSEFYGRRPIYLVSYTSFFLLGLPVSFANNAPVFLLFRFITGFCGSAFLSIAGGTVSDLFTRDKVFIPMAVYTNSPFLGPVAGPLISGFINQNSNWRWTFYLINIWSLVMVLVLFLLAPETFSPIILTKKAKELRNQTGNLELYSKHEVEIGQKSLLGAIAVSSTKPFKLLFYEYMLTLLCVWSALLLGILYLLFEAFPIVFEKHGFQLQEVGMTFIGIGVGMALALSSMPYWSKRYDRAVMESGGRGGQAQPEERLPVGMVGAILMPLGMFWFSFTTYPSIPWIVPILASIPIGAGISLIYMAVFTYTVDAYRPVAASAMAANSAVRSSFAFFFPLFANQMYRNLGTVGASALLAGLNVLMIPLPFVFYRYGSRIRARSRFTMPP</sequence>
<accession>A0ACD0NLC9</accession>
<reference evidence="1 2" key="1">
    <citation type="journal article" date="2018" name="Mol. Biol. Evol.">
        <title>Broad Genomic Sampling Reveals a Smut Pathogenic Ancestry of the Fungal Clade Ustilaginomycotina.</title>
        <authorList>
            <person name="Kijpornyongpan T."/>
            <person name="Mondo S.J."/>
            <person name="Barry K."/>
            <person name="Sandor L."/>
            <person name="Lee J."/>
            <person name="Lipzen A."/>
            <person name="Pangilinan J."/>
            <person name="LaButti K."/>
            <person name="Hainaut M."/>
            <person name="Henrissat B."/>
            <person name="Grigoriev I.V."/>
            <person name="Spatafora J.W."/>
            <person name="Aime M.C."/>
        </authorList>
    </citation>
    <scope>NUCLEOTIDE SEQUENCE [LARGE SCALE GENOMIC DNA]</scope>
    <source>
        <strain evidence="1 2">SA 807</strain>
    </source>
</reference>
<organism evidence="1 2">
    <name type="scientific">Violaceomyces palustris</name>
    <dbReference type="NCBI Taxonomy" id="1673888"/>
    <lineage>
        <taxon>Eukaryota</taxon>
        <taxon>Fungi</taxon>
        <taxon>Dikarya</taxon>
        <taxon>Basidiomycota</taxon>
        <taxon>Ustilaginomycotina</taxon>
        <taxon>Ustilaginomycetes</taxon>
        <taxon>Violaceomycetales</taxon>
        <taxon>Violaceomycetaceae</taxon>
        <taxon>Violaceomyces</taxon>
    </lineage>
</organism>